<dbReference type="STRING" id="1122236.GCA_000378225_02140"/>
<keyword evidence="5 10" id="KW-0812">Transmembrane</keyword>
<reference evidence="11 12" key="1">
    <citation type="submission" date="2018-09" db="EMBL/GenBank/DDBJ databases">
        <title>Metagenome Assembled Genomes from an Advanced Water Purification Facility.</title>
        <authorList>
            <person name="Stamps B.W."/>
            <person name="Spear J.R."/>
        </authorList>
    </citation>
    <scope>NUCLEOTIDE SEQUENCE [LARGE SCALE GENOMIC DNA]</scope>
    <source>
        <strain evidence="11">Bin_42_2</strain>
    </source>
</reference>
<evidence type="ECO:0000256" key="7">
    <source>
        <dbReference type="ARBA" id="ARBA00022989"/>
    </source>
</evidence>
<keyword evidence="9 10" id="KW-0472">Membrane</keyword>
<accession>A0A5C7WJ28</accession>
<comment type="subcellular location">
    <subcellularLocation>
        <location evidence="2">Cell inner membrane</location>
        <topology evidence="2">Single-pass type II membrane protein</topology>
        <orientation evidence="2">Periplasmic side</orientation>
    </subcellularLocation>
</comment>
<dbReference type="NCBIfam" id="NF003465">
    <property type="entry name" value="PRK05089.1"/>
    <property type="match status" value="1"/>
</dbReference>
<gene>
    <name evidence="11" type="ORF">E6Q51_01900</name>
</gene>
<dbReference type="EMBL" id="SSGG01000034">
    <property type="protein sequence ID" value="TXI38061.1"/>
    <property type="molecule type" value="Genomic_DNA"/>
</dbReference>
<dbReference type="Proteomes" id="UP000321374">
    <property type="component" value="Unassembled WGS sequence"/>
</dbReference>
<dbReference type="PANTHER" id="PTHR21320:SF3">
    <property type="entry name" value="CYTOCHROME C OXIDASE ASSEMBLY PROTEIN COX11, MITOCHONDRIAL-RELATED"/>
    <property type="match status" value="1"/>
</dbReference>
<dbReference type="AlphaFoldDB" id="A0A5C7WJ28"/>
<evidence type="ECO:0000256" key="3">
    <source>
        <dbReference type="ARBA" id="ARBA00009620"/>
    </source>
</evidence>
<evidence type="ECO:0000256" key="4">
    <source>
        <dbReference type="ARBA" id="ARBA00015384"/>
    </source>
</evidence>
<evidence type="ECO:0000256" key="1">
    <source>
        <dbReference type="ARBA" id="ARBA00004007"/>
    </source>
</evidence>
<evidence type="ECO:0000313" key="12">
    <source>
        <dbReference type="Proteomes" id="UP000321374"/>
    </source>
</evidence>
<keyword evidence="7 10" id="KW-1133">Transmembrane helix</keyword>
<dbReference type="GO" id="GO:0005886">
    <property type="term" value="C:plasma membrane"/>
    <property type="evidence" value="ECO:0007669"/>
    <property type="project" value="UniProtKB-SubCell"/>
</dbReference>
<dbReference type="SUPFAM" id="SSF110111">
    <property type="entry name" value="Ctag/Cox11"/>
    <property type="match status" value="1"/>
</dbReference>
<comment type="caution">
    <text evidence="11">The sequence shown here is derived from an EMBL/GenBank/DDBJ whole genome shotgun (WGS) entry which is preliminary data.</text>
</comment>
<evidence type="ECO:0000256" key="9">
    <source>
        <dbReference type="ARBA" id="ARBA00023136"/>
    </source>
</evidence>
<dbReference type="Pfam" id="PF04442">
    <property type="entry name" value="CtaG_Cox11"/>
    <property type="match status" value="1"/>
</dbReference>
<dbReference type="PANTHER" id="PTHR21320">
    <property type="entry name" value="CYTOCHROME C OXIDASE ASSEMBLY PROTEIN COX11-RELATED"/>
    <property type="match status" value="1"/>
</dbReference>
<dbReference type="GO" id="GO:0005507">
    <property type="term" value="F:copper ion binding"/>
    <property type="evidence" value="ECO:0007669"/>
    <property type="project" value="InterPro"/>
</dbReference>
<sequence length="179" mass="19446">MALKQDQVAANKKLALKLVWIIVGALLFAFALVPLYDVICSVTGLNGKTKNSAESAAKAVVDLKREVTVQFVSSVMPGLGWNFYPKQSSVVVHPGQVTTVMFEAKNITNVELAGQAIPSVTPGKASAHLKKIECFCFVRQSLKPGEVKALPLRFFVSAELPEDVQEMTLSYSFFPASQQ</sequence>
<evidence type="ECO:0000313" key="11">
    <source>
        <dbReference type="EMBL" id="TXI38061.1"/>
    </source>
</evidence>
<dbReference type="PIRSF" id="PIRSF005413">
    <property type="entry name" value="COX11"/>
    <property type="match status" value="1"/>
</dbReference>
<evidence type="ECO:0000256" key="2">
    <source>
        <dbReference type="ARBA" id="ARBA00004382"/>
    </source>
</evidence>
<protein>
    <recommendedName>
        <fullName evidence="4">Cytochrome c oxidase assembly protein CtaG</fullName>
    </recommendedName>
</protein>
<organism evidence="11 12">
    <name type="scientific">Methylophilus methylotrophus</name>
    <name type="common">Bacterium W3A1</name>
    <dbReference type="NCBI Taxonomy" id="17"/>
    <lineage>
        <taxon>Bacteria</taxon>
        <taxon>Pseudomonadati</taxon>
        <taxon>Pseudomonadota</taxon>
        <taxon>Betaproteobacteria</taxon>
        <taxon>Nitrosomonadales</taxon>
        <taxon>Methylophilaceae</taxon>
        <taxon>Methylophilus</taxon>
    </lineage>
</organism>
<keyword evidence="6" id="KW-0735">Signal-anchor</keyword>
<evidence type="ECO:0000256" key="8">
    <source>
        <dbReference type="ARBA" id="ARBA00023008"/>
    </source>
</evidence>
<dbReference type="InterPro" id="IPR023471">
    <property type="entry name" value="CtaG/Cox11_dom_sf"/>
</dbReference>
<evidence type="ECO:0000256" key="10">
    <source>
        <dbReference type="SAM" id="Phobius"/>
    </source>
</evidence>
<keyword evidence="8" id="KW-0186">Copper</keyword>
<comment type="similarity">
    <text evidence="3">Belongs to the COX11/CtaG family.</text>
</comment>
<evidence type="ECO:0000256" key="5">
    <source>
        <dbReference type="ARBA" id="ARBA00022692"/>
    </source>
</evidence>
<feature type="transmembrane region" description="Helical" evidence="10">
    <location>
        <begin position="14"/>
        <end position="36"/>
    </location>
</feature>
<name>A0A5C7WJ28_METME</name>
<proteinExistence type="inferred from homology"/>
<dbReference type="InterPro" id="IPR007533">
    <property type="entry name" value="Cyt_c_oxidase_assmbl_CtaG"/>
</dbReference>
<dbReference type="Gene3D" id="2.60.370.10">
    <property type="entry name" value="Ctag/Cox11"/>
    <property type="match status" value="1"/>
</dbReference>
<comment type="function">
    <text evidence="1">Exerts its effect at some terminal stage of cytochrome c oxidase synthesis, probably by being involved in the insertion of the copper B into subunit I.</text>
</comment>
<evidence type="ECO:0000256" key="6">
    <source>
        <dbReference type="ARBA" id="ARBA00022968"/>
    </source>
</evidence>